<sequence length="401" mass="44945">MVVFDVKPDRDHSLQTLRPSPSPHTMFPWSQGQPKSPPCLYSHCKLPEYINAARPPTKSEPFTSLNATRFGHTVDLVLSEELYEIIGPGLEGERGVLRYAQLHMSLLEVVSGEFFNGYIKQGHVLMISEGRPGVDNWFCLKDGVLRIEVDKPTYERCGLVGKPVQGEGRKHIKARYAIELELRAPSMLHGKKGFERIVSAFTHALTGPVNWLFVDLNAPELPSAPHPSAKIKAIHPTVTRLPATPAPLLTSDAALADPLYAEQLLEWLGLVLIHSPRVQEGDDIDPVLCRYTLPETYLEAVESGEVGSEKWGRKRGGNSDALVHMRWRGLAGTKWMLGVWMGCLMEVRGQYKRKREQEDEGEGVGEKWFAMNVKEFEGRNCTMMQVDNKKVLVWKSGKLDG</sequence>
<evidence type="ECO:0000256" key="1">
    <source>
        <dbReference type="SAM" id="MobiDB-lite"/>
    </source>
</evidence>
<dbReference type="Pfam" id="PF08584">
    <property type="entry name" value="Ribonuc_P_40"/>
    <property type="match status" value="1"/>
</dbReference>
<gene>
    <name evidence="2" type="ORF">EJ06DRAFT_508758</name>
</gene>
<dbReference type="OrthoDB" id="63112at2759"/>
<accession>A0A6G1HZJ1</accession>
<dbReference type="GO" id="GO:0030681">
    <property type="term" value="C:multimeric ribonuclease P complex"/>
    <property type="evidence" value="ECO:0007669"/>
    <property type="project" value="TreeGrafter"/>
</dbReference>
<dbReference type="GO" id="GO:0000171">
    <property type="term" value="F:ribonuclease MRP activity"/>
    <property type="evidence" value="ECO:0007669"/>
    <property type="project" value="TreeGrafter"/>
</dbReference>
<dbReference type="EMBL" id="ML996693">
    <property type="protein sequence ID" value="KAF2401239.1"/>
    <property type="molecule type" value="Genomic_DNA"/>
</dbReference>
<proteinExistence type="predicted"/>
<feature type="compositionally biased region" description="Basic and acidic residues" evidence="1">
    <location>
        <begin position="1"/>
        <end position="13"/>
    </location>
</feature>
<evidence type="ECO:0000313" key="3">
    <source>
        <dbReference type="Proteomes" id="UP000799640"/>
    </source>
</evidence>
<organism evidence="2 3">
    <name type="scientific">Trichodelitschia bisporula</name>
    <dbReference type="NCBI Taxonomy" id="703511"/>
    <lineage>
        <taxon>Eukaryota</taxon>
        <taxon>Fungi</taxon>
        <taxon>Dikarya</taxon>
        <taxon>Ascomycota</taxon>
        <taxon>Pezizomycotina</taxon>
        <taxon>Dothideomycetes</taxon>
        <taxon>Dothideomycetes incertae sedis</taxon>
        <taxon>Phaeotrichales</taxon>
        <taxon>Phaeotrichaceae</taxon>
        <taxon>Trichodelitschia</taxon>
    </lineage>
</organism>
<reference evidence="2" key="1">
    <citation type="journal article" date="2020" name="Stud. Mycol.">
        <title>101 Dothideomycetes genomes: a test case for predicting lifestyles and emergence of pathogens.</title>
        <authorList>
            <person name="Haridas S."/>
            <person name="Albert R."/>
            <person name="Binder M."/>
            <person name="Bloem J."/>
            <person name="Labutti K."/>
            <person name="Salamov A."/>
            <person name="Andreopoulos B."/>
            <person name="Baker S."/>
            <person name="Barry K."/>
            <person name="Bills G."/>
            <person name="Bluhm B."/>
            <person name="Cannon C."/>
            <person name="Castanera R."/>
            <person name="Culley D."/>
            <person name="Daum C."/>
            <person name="Ezra D."/>
            <person name="Gonzalez J."/>
            <person name="Henrissat B."/>
            <person name="Kuo A."/>
            <person name="Liang C."/>
            <person name="Lipzen A."/>
            <person name="Lutzoni F."/>
            <person name="Magnuson J."/>
            <person name="Mondo S."/>
            <person name="Nolan M."/>
            <person name="Ohm R."/>
            <person name="Pangilinan J."/>
            <person name="Park H.-J."/>
            <person name="Ramirez L."/>
            <person name="Alfaro M."/>
            <person name="Sun H."/>
            <person name="Tritt A."/>
            <person name="Yoshinaga Y."/>
            <person name="Zwiers L.-H."/>
            <person name="Turgeon B."/>
            <person name="Goodwin S."/>
            <person name="Spatafora J."/>
            <person name="Crous P."/>
            <person name="Grigoriev I."/>
        </authorList>
    </citation>
    <scope>NUCLEOTIDE SEQUENCE</scope>
    <source>
        <strain evidence="2">CBS 262.69</strain>
    </source>
</reference>
<dbReference type="AlphaFoldDB" id="A0A6G1HZJ1"/>
<dbReference type="InterPro" id="IPR013893">
    <property type="entry name" value="RNase_P_Rpp40"/>
</dbReference>
<dbReference type="Proteomes" id="UP000799640">
    <property type="component" value="Unassembled WGS sequence"/>
</dbReference>
<keyword evidence="3" id="KW-1185">Reference proteome</keyword>
<dbReference type="PANTHER" id="PTHR15396">
    <property type="entry name" value="RIBONUCLEASE P PROTEIN SUBUNIT P40"/>
    <property type="match status" value="1"/>
</dbReference>
<dbReference type="GO" id="GO:0000447">
    <property type="term" value="P:endonucleolytic cleavage in ITS1 to separate SSU-rRNA from 5.8S rRNA and LSU-rRNA from tricistronic rRNA transcript (SSU-rRNA, 5.8S rRNA, LSU-rRNA)"/>
    <property type="evidence" value="ECO:0007669"/>
    <property type="project" value="TreeGrafter"/>
</dbReference>
<name>A0A6G1HZJ1_9PEZI</name>
<evidence type="ECO:0000313" key="2">
    <source>
        <dbReference type="EMBL" id="KAF2401239.1"/>
    </source>
</evidence>
<dbReference type="GO" id="GO:0001682">
    <property type="term" value="P:tRNA 5'-leader removal"/>
    <property type="evidence" value="ECO:0007669"/>
    <property type="project" value="InterPro"/>
</dbReference>
<feature type="region of interest" description="Disordered" evidence="1">
    <location>
        <begin position="1"/>
        <end position="31"/>
    </location>
</feature>
<protein>
    <submittedName>
        <fullName evidence="2">Uncharacterized protein</fullName>
    </submittedName>
</protein>
<dbReference type="GO" id="GO:0000172">
    <property type="term" value="C:ribonuclease MRP complex"/>
    <property type="evidence" value="ECO:0007669"/>
    <property type="project" value="TreeGrafter"/>
</dbReference>
<dbReference type="GO" id="GO:0004526">
    <property type="term" value="F:ribonuclease P activity"/>
    <property type="evidence" value="ECO:0007669"/>
    <property type="project" value="TreeGrafter"/>
</dbReference>
<dbReference type="PANTHER" id="PTHR15396:SF1">
    <property type="entry name" value="RIBONUCLEASE P PROTEIN SUBUNIT P40"/>
    <property type="match status" value="1"/>
</dbReference>